<feature type="compositionally biased region" description="Basic and acidic residues" evidence="1">
    <location>
        <begin position="12"/>
        <end position="26"/>
    </location>
</feature>
<protein>
    <submittedName>
        <fullName evidence="2">Uncharacterized protein</fullName>
    </submittedName>
</protein>
<reference evidence="2 3" key="1">
    <citation type="submission" date="2023-10" db="EMBL/GenBank/DDBJ databases">
        <title>Genomes of two closely related lineages of the louse Polyplax serrata with different host specificities.</title>
        <authorList>
            <person name="Martinu J."/>
            <person name="Tarabai H."/>
            <person name="Stefka J."/>
            <person name="Hypsa V."/>
        </authorList>
    </citation>
    <scope>NUCLEOTIDE SEQUENCE [LARGE SCALE GENOMIC DNA]</scope>
    <source>
        <strain evidence="2">HR10_N</strain>
    </source>
</reference>
<gene>
    <name evidence="2" type="ORF">RUM43_012325</name>
</gene>
<evidence type="ECO:0000313" key="3">
    <source>
        <dbReference type="Proteomes" id="UP001372834"/>
    </source>
</evidence>
<dbReference type="AlphaFoldDB" id="A0AAN8PTM3"/>
<organism evidence="2 3">
    <name type="scientific">Polyplax serrata</name>
    <name type="common">Common mouse louse</name>
    <dbReference type="NCBI Taxonomy" id="468196"/>
    <lineage>
        <taxon>Eukaryota</taxon>
        <taxon>Metazoa</taxon>
        <taxon>Ecdysozoa</taxon>
        <taxon>Arthropoda</taxon>
        <taxon>Hexapoda</taxon>
        <taxon>Insecta</taxon>
        <taxon>Pterygota</taxon>
        <taxon>Neoptera</taxon>
        <taxon>Paraneoptera</taxon>
        <taxon>Psocodea</taxon>
        <taxon>Troctomorpha</taxon>
        <taxon>Phthiraptera</taxon>
        <taxon>Anoplura</taxon>
        <taxon>Polyplacidae</taxon>
        <taxon>Polyplax</taxon>
    </lineage>
</organism>
<feature type="compositionally biased region" description="Basic and acidic residues" evidence="1">
    <location>
        <begin position="79"/>
        <end position="91"/>
    </location>
</feature>
<accession>A0AAN8PTM3</accession>
<sequence>MPNDKKMKKKHHVEEKTSIRFRSNDKQKRKWLLKEASDENGKAEKVLTIHQEPQRYSFFLSLPSEINDGSKLQRANSEVADKRKAETDKKSSSAIFKKTRQWKVEECQSFVAED</sequence>
<feature type="compositionally biased region" description="Basic residues" evidence="1">
    <location>
        <begin position="1"/>
        <end position="11"/>
    </location>
</feature>
<dbReference type="EMBL" id="JAWJWE010000040">
    <property type="protein sequence ID" value="KAK6619568.1"/>
    <property type="molecule type" value="Genomic_DNA"/>
</dbReference>
<name>A0AAN8PTM3_POLSC</name>
<comment type="caution">
    <text evidence="2">The sequence shown here is derived from an EMBL/GenBank/DDBJ whole genome shotgun (WGS) entry which is preliminary data.</text>
</comment>
<evidence type="ECO:0000313" key="2">
    <source>
        <dbReference type="EMBL" id="KAK6619568.1"/>
    </source>
</evidence>
<feature type="region of interest" description="Disordered" evidence="1">
    <location>
        <begin position="72"/>
        <end position="92"/>
    </location>
</feature>
<dbReference type="Proteomes" id="UP001372834">
    <property type="component" value="Unassembled WGS sequence"/>
</dbReference>
<proteinExistence type="predicted"/>
<evidence type="ECO:0000256" key="1">
    <source>
        <dbReference type="SAM" id="MobiDB-lite"/>
    </source>
</evidence>
<feature type="region of interest" description="Disordered" evidence="1">
    <location>
        <begin position="1"/>
        <end position="26"/>
    </location>
</feature>